<gene>
    <name evidence="2" type="ORF">E6C27_scaffold131G001060</name>
</gene>
<name>A0A5A7UIS4_CUCMM</name>
<keyword evidence="1" id="KW-0175">Coiled coil</keyword>
<proteinExistence type="predicted"/>
<feature type="coiled-coil region" evidence="1">
    <location>
        <begin position="9"/>
        <end position="63"/>
    </location>
</feature>
<comment type="caution">
    <text evidence="2">The sequence shown here is derived from an EMBL/GenBank/DDBJ whole genome shotgun (WGS) entry which is preliminary data.</text>
</comment>
<dbReference type="OrthoDB" id="79171at2759"/>
<evidence type="ECO:0000313" key="3">
    <source>
        <dbReference type="Proteomes" id="UP000321393"/>
    </source>
</evidence>
<organism evidence="2 3">
    <name type="scientific">Cucumis melo var. makuwa</name>
    <name type="common">Oriental melon</name>
    <dbReference type="NCBI Taxonomy" id="1194695"/>
    <lineage>
        <taxon>Eukaryota</taxon>
        <taxon>Viridiplantae</taxon>
        <taxon>Streptophyta</taxon>
        <taxon>Embryophyta</taxon>
        <taxon>Tracheophyta</taxon>
        <taxon>Spermatophyta</taxon>
        <taxon>Magnoliopsida</taxon>
        <taxon>eudicotyledons</taxon>
        <taxon>Gunneridae</taxon>
        <taxon>Pentapetalae</taxon>
        <taxon>rosids</taxon>
        <taxon>fabids</taxon>
        <taxon>Cucurbitales</taxon>
        <taxon>Cucurbitaceae</taxon>
        <taxon>Benincaseae</taxon>
        <taxon>Cucumis</taxon>
    </lineage>
</organism>
<protein>
    <submittedName>
        <fullName evidence="2">Survival of motor neuron-related-splicing factor 30 isoform X1</fullName>
    </submittedName>
</protein>
<dbReference type="STRING" id="1194695.A0A5A7UIS4"/>
<evidence type="ECO:0000313" key="2">
    <source>
        <dbReference type="EMBL" id="KAA0054176.1"/>
    </source>
</evidence>
<dbReference type="AlphaFoldDB" id="A0A5A7UIS4"/>
<accession>A0A5A7UIS4</accession>
<reference evidence="2 3" key="1">
    <citation type="submission" date="2019-08" db="EMBL/GenBank/DDBJ databases">
        <title>Draft genome sequences of two oriental melons (Cucumis melo L. var makuwa).</title>
        <authorList>
            <person name="Kwon S.-Y."/>
        </authorList>
    </citation>
    <scope>NUCLEOTIDE SEQUENCE [LARGE SCALE GENOMIC DNA]</scope>
    <source>
        <strain evidence="3">cv. SW 3</strain>
        <tissue evidence="2">Leaf</tissue>
    </source>
</reference>
<dbReference type="EMBL" id="SSTE01008862">
    <property type="protein sequence ID" value="KAA0054176.1"/>
    <property type="molecule type" value="Genomic_DNA"/>
</dbReference>
<dbReference type="Proteomes" id="UP000321393">
    <property type="component" value="Unassembled WGS sequence"/>
</dbReference>
<evidence type="ECO:0000256" key="1">
    <source>
        <dbReference type="SAM" id="Coils"/>
    </source>
</evidence>
<sequence>MQGGEDVSIEELANNLSTYKDQLHQVRQLLDDDPGNSEYIDMEKELEEVIALTEELLSTAKQNEVSGSNVETGDDSASIGFQQPKENEMNCFVYVLTCATANTFVSVCALKD</sequence>